<evidence type="ECO:0000313" key="1">
    <source>
        <dbReference type="EMBL" id="ART31690.1"/>
    </source>
</evidence>
<sequence length="74" mass="8449">MMLQILTPNKVSLVLKWPEIELYNGAECITKRNRISSKKEADLGATMKKTRCISELYSPWESTMSYLSNYSSAV</sequence>
<organism evidence="1">
    <name type="scientific">Utricularia reniformis</name>
    <dbReference type="NCBI Taxonomy" id="192314"/>
    <lineage>
        <taxon>Eukaryota</taxon>
        <taxon>Viridiplantae</taxon>
        <taxon>Streptophyta</taxon>
        <taxon>Embryophyta</taxon>
        <taxon>Tracheophyta</taxon>
        <taxon>Spermatophyta</taxon>
        <taxon>Magnoliopsida</taxon>
        <taxon>eudicotyledons</taxon>
        <taxon>Gunneridae</taxon>
        <taxon>Pentapetalae</taxon>
        <taxon>asterids</taxon>
        <taxon>lamiids</taxon>
        <taxon>Lamiales</taxon>
        <taxon>Lentibulariaceae</taxon>
        <taxon>Utricularia</taxon>
    </lineage>
</organism>
<accession>A0A1Y0B2R4</accession>
<reference evidence="1" key="1">
    <citation type="submission" date="2017-03" db="EMBL/GenBank/DDBJ databases">
        <title>The mitochondrial genome of the carnivorous plant Utricularia reniformis (Lentibulariaceae): structure, comparative analysis and evolutionary landmarks.</title>
        <authorList>
            <person name="Silva S.R."/>
            <person name="Alvarenga D.O."/>
            <person name="Michael T.P."/>
            <person name="Miranda V.F.O."/>
            <person name="Varani A.M."/>
        </authorList>
    </citation>
    <scope>NUCLEOTIDE SEQUENCE</scope>
</reference>
<proteinExistence type="predicted"/>
<gene>
    <name evidence="1" type="ORF">AEK19_MT1499</name>
</gene>
<keyword evidence="1" id="KW-0496">Mitochondrion</keyword>
<protein>
    <submittedName>
        <fullName evidence="1">Uncharacterized protein</fullName>
    </submittedName>
</protein>
<dbReference type="EMBL" id="KY774314">
    <property type="protein sequence ID" value="ART31690.1"/>
    <property type="molecule type" value="Genomic_DNA"/>
</dbReference>
<name>A0A1Y0B2R4_9LAMI</name>
<dbReference type="AlphaFoldDB" id="A0A1Y0B2R4"/>
<geneLocation type="mitochondrion" evidence="1"/>